<dbReference type="Proteomes" id="UP001297272">
    <property type="component" value="Unassembled WGS sequence"/>
</dbReference>
<accession>A0ABS5RT12</accession>
<dbReference type="EMBL" id="JAFMNX010000001">
    <property type="protein sequence ID" value="MBS9719462.1"/>
    <property type="molecule type" value="Genomic_DNA"/>
</dbReference>
<evidence type="ECO:0000313" key="2">
    <source>
        <dbReference type="EMBL" id="MBS9719462.1"/>
    </source>
</evidence>
<protein>
    <submittedName>
        <fullName evidence="2">Glycosyltransferase</fullName>
    </submittedName>
</protein>
<dbReference type="InterPro" id="IPR001296">
    <property type="entry name" value="Glyco_trans_1"/>
</dbReference>
<organism evidence="2 3">
    <name type="scientific">Tianweitania aestuarii</name>
    <dbReference type="NCBI Taxonomy" id="2814886"/>
    <lineage>
        <taxon>Bacteria</taxon>
        <taxon>Pseudomonadati</taxon>
        <taxon>Pseudomonadota</taxon>
        <taxon>Alphaproteobacteria</taxon>
        <taxon>Hyphomicrobiales</taxon>
        <taxon>Phyllobacteriaceae</taxon>
        <taxon>Tianweitania</taxon>
    </lineage>
</organism>
<sequence>MGQKPRIVSLVGAYWPGNDASGPNQSFRALAQALSSQFDFHLLARDRPFNGKAASPVSPVGSSFDATYLQPGTLAPQGLLREIRRLSPDMVWLNGFFDREFTLPVLLAKHFGRLGDVPVLLSPRGEFHPAALRLKPTRKRSYLSLVQALRLLDGVTLHATNEAEAQIIRTVLPRQSQIAIAPNIRPLLEPLPHETSPTLRLAFLGRITSIKNLAFALRVLQDVQTPVQFDIHGPIEDEDYWQMCLAMAAELPDHVGVTHQGPYANADLPAMLSHTDLLFSPTAGENFGHAIFEALSCGVPALISDRTPWRDLAAAQAGWDLPITGPETFAETIDRFATMDESARSIWRQGARKRAEATVADSDAVARSRALLEGLCA</sequence>
<feature type="domain" description="Glycosyl transferase family 1" evidence="1">
    <location>
        <begin position="201"/>
        <end position="353"/>
    </location>
</feature>
<reference evidence="2 3" key="1">
    <citation type="submission" date="2021-03" db="EMBL/GenBank/DDBJ databases">
        <title>Tianweitania aestuarii sp. nov., isolated from a tidal flat.</title>
        <authorList>
            <person name="Park S."/>
            <person name="Yoon J.-H."/>
        </authorList>
    </citation>
    <scope>NUCLEOTIDE SEQUENCE [LARGE SCALE GENOMIC DNA]</scope>
    <source>
        <strain evidence="2 3">BSSL-BM11</strain>
    </source>
</reference>
<evidence type="ECO:0000313" key="3">
    <source>
        <dbReference type="Proteomes" id="UP001297272"/>
    </source>
</evidence>
<name>A0ABS5RT12_9HYPH</name>
<dbReference type="SUPFAM" id="SSF53756">
    <property type="entry name" value="UDP-Glycosyltransferase/glycogen phosphorylase"/>
    <property type="match status" value="1"/>
</dbReference>
<dbReference type="PANTHER" id="PTHR12526">
    <property type="entry name" value="GLYCOSYLTRANSFERASE"/>
    <property type="match status" value="1"/>
</dbReference>
<dbReference type="Gene3D" id="3.40.50.2000">
    <property type="entry name" value="Glycogen Phosphorylase B"/>
    <property type="match status" value="1"/>
</dbReference>
<dbReference type="Pfam" id="PF00534">
    <property type="entry name" value="Glycos_transf_1"/>
    <property type="match status" value="1"/>
</dbReference>
<comment type="caution">
    <text evidence="2">The sequence shown here is derived from an EMBL/GenBank/DDBJ whole genome shotgun (WGS) entry which is preliminary data.</text>
</comment>
<dbReference type="RefSeq" id="WP_213983102.1">
    <property type="nucleotide sequence ID" value="NZ_JAFMNX010000001.1"/>
</dbReference>
<evidence type="ECO:0000259" key="1">
    <source>
        <dbReference type="Pfam" id="PF00534"/>
    </source>
</evidence>
<gene>
    <name evidence="2" type="ORF">JYU29_02040</name>
</gene>
<keyword evidence="3" id="KW-1185">Reference proteome</keyword>
<proteinExistence type="predicted"/>